<proteinExistence type="predicted"/>
<sequence length="208" mass="23027">MKTKTKCWFHTFGVTALILTSITFIFPGSAQAQAFERDWKVSIHTGRASLDSMTEGTEKWLGMETEMWHHITDDSGTVLGGSISYLLHPNLSVRGTYERAKDFHTVNSCKPDVVCLTVLISERGDVEHAAIALVPELSLSDKVDLFGSIGFGTTRKSAGPVLTSYSDNSLVYGAGLSYRLSSRLYLSSEYQRAGSDYNVFRFAFGIRF</sequence>
<dbReference type="SUPFAM" id="SSF56925">
    <property type="entry name" value="OMPA-like"/>
    <property type="match status" value="1"/>
</dbReference>
<dbReference type="EMBL" id="LAHO01000022">
    <property type="protein sequence ID" value="KKO43973.1"/>
    <property type="molecule type" value="Genomic_DNA"/>
</dbReference>
<feature type="signal peptide" evidence="2">
    <location>
        <begin position="1"/>
        <end position="32"/>
    </location>
</feature>
<dbReference type="OrthoDB" id="6400028at2"/>
<dbReference type="RefSeq" id="WP_046559102.1">
    <property type="nucleotide sequence ID" value="NZ_LAHO01000022.1"/>
</dbReference>
<evidence type="ECO:0000256" key="1">
    <source>
        <dbReference type="ARBA" id="ARBA00022729"/>
    </source>
</evidence>
<feature type="domain" description="Outer membrane protein beta-barrel" evidence="3">
    <location>
        <begin position="25"/>
        <end position="208"/>
    </location>
</feature>
<evidence type="ECO:0000256" key="2">
    <source>
        <dbReference type="SAM" id="SignalP"/>
    </source>
</evidence>
<dbReference type="Pfam" id="PF13505">
    <property type="entry name" value="OMP_b-brl"/>
    <property type="match status" value="1"/>
</dbReference>
<gene>
    <name evidence="4" type="ORF">WG68_17915</name>
</gene>
<comment type="caution">
    <text evidence="4">The sequence shown here is derived from an EMBL/GenBank/DDBJ whole genome shotgun (WGS) entry which is preliminary data.</text>
</comment>
<evidence type="ECO:0000259" key="3">
    <source>
        <dbReference type="Pfam" id="PF13505"/>
    </source>
</evidence>
<dbReference type="AlphaFoldDB" id="A0A0M2V479"/>
<evidence type="ECO:0000313" key="5">
    <source>
        <dbReference type="Proteomes" id="UP000034228"/>
    </source>
</evidence>
<dbReference type="InterPro" id="IPR027385">
    <property type="entry name" value="Beta-barrel_OMP"/>
</dbReference>
<name>A0A0M2V479_9GAMM</name>
<organism evidence="4 5">
    <name type="scientific">Arsukibacterium ikkense</name>
    <dbReference type="NCBI Taxonomy" id="336831"/>
    <lineage>
        <taxon>Bacteria</taxon>
        <taxon>Pseudomonadati</taxon>
        <taxon>Pseudomonadota</taxon>
        <taxon>Gammaproteobacteria</taxon>
        <taxon>Chromatiales</taxon>
        <taxon>Chromatiaceae</taxon>
        <taxon>Arsukibacterium</taxon>
    </lineage>
</organism>
<feature type="chain" id="PRO_5005644363" description="Outer membrane protein beta-barrel domain-containing protein" evidence="2">
    <location>
        <begin position="33"/>
        <end position="208"/>
    </location>
</feature>
<accession>A0A0M2V479</accession>
<keyword evidence="5" id="KW-1185">Reference proteome</keyword>
<dbReference type="Proteomes" id="UP000034228">
    <property type="component" value="Unassembled WGS sequence"/>
</dbReference>
<dbReference type="Gene3D" id="2.40.160.20">
    <property type="match status" value="1"/>
</dbReference>
<dbReference type="InterPro" id="IPR011250">
    <property type="entry name" value="OMP/PagP_B-barrel"/>
</dbReference>
<protein>
    <recommendedName>
        <fullName evidence="3">Outer membrane protein beta-barrel domain-containing protein</fullName>
    </recommendedName>
</protein>
<keyword evidence="1 2" id="KW-0732">Signal</keyword>
<evidence type="ECO:0000313" key="4">
    <source>
        <dbReference type="EMBL" id="KKO43973.1"/>
    </source>
</evidence>
<reference evidence="4 5" key="1">
    <citation type="submission" date="2015-03" db="EMBL/GenBank/DDBJ databases">
        <title>Draft genome sequences of two protease-producing strains of Arsukibacterium isolated from two cold and alkaline environments.</title>
        <authorList>
            <person name="Lylloff J.E."/>
            <person name="Skov L.B."/>
            <person name="Jepsen M."/>
            <person name="Hallin P.F."/>
            <person name="Sorensen S.J."/>
            <person name="Stougaard P."/>
            <person name="Glaring M.A."/>
        </authorList>
    </citation>
    <scope>NUCLEOTIDE SEQUENCE [LARGE SCALE GENOMIC DNA]</scope>
    <source>
        <strain evidence="4 5">GCM72</strain>
    </source>
</reference>